<gene>
    <name evidence="1" type="ORF">AMTR_s00007p00226200</name>
</gene>
<accession>W1PBU2</accession>
<dbReference type="PANTHER" id="PTHR33257">
    <property type="entry name" value="OS05G0165500 PROTEIN"/>
    <property type="match status" value="1"/>
</dbReference>
<evidence type="ECO:0000313" key="2">
    <source>
        <dbReference type="Proteomes" id="UP000017836"/>
    </source>
</evidence>
<name>W1PBU2_AMBTC</name>
<dbReference type="eggNOG" id="ENOG502S1GQ">
    <property type="taxonomic scope" value="Eukaryota"/>
</dbReference>
<sequence length="180" mass="20034">MQTLKEEVDQRKLEIRENDKFYNRLLSRDTSIRNSSFRVYYGGATGSIPFNWESQPGTPKHSFTSDKLPPLTPPPSYHFLSHHPPPTKTSQTKRMMGILPKIALRKREASQASRLSASGSMSSMSSMSWGGDDAHEFSFCSSPTSPLHFSSHGEFASLRGCGSVAAMKHVWSSILGRRIA</sequence>
<dbReference type="Proteomes" id="UP000017836">
    <property type="component" value="Unassembled WGS sequence"/>
</dbReference>
<proteinExistence type="predicted"/>
<evidence type="ECO:0000313" key="1">
    <source>
        <dbReference type="EMBL" id="ERN05413.1"/>
    </source>
</evidence>
<dbReference type="OMA" id="CEEELEH"/>
<dbReference type="KEGG" id="atr:18433592"/>
<reference evidence="2" key="1">
    <citation type="journal article" date="2013" name="Science">
        <title>The Amborella genome and the evolution of flowering plants.</title>
        <authorList>
            <consortium name="Amborella Genome Project"/>
        </authorList>
    </citation>
    <scope>NUCLEOTIDE SEQUENCE [LARGE SCALE GENOMIC DNA]</scope>
</reference>
<dbReference type="Gramene" id="ERN05413">
    <property type="protein sequence ID" value="ERN05413"/>
    <property type="gene ID" value="AMTR_s00007p00226200"/>
</dbReference>
<dbReference type="AlphaFoldDB" id="W1PBU2"/>
<organism evidence="1 2">
    <name type="scientific">Amborella trichopoda</name>
    <dbReference type="NCBI Taxonomy" id="13333"/>
    <lineage>
        <taxon>Eukaryota</taxon>
        <taxon>Viridiplantae</taxon>
        <taxon>Streptophyta</taxon>
        <taxon>Embryophyta</taxon>
        <taxon>Tracheophyta</taxon>
        <taxon>Spermatophyta</taxon>
        <taxon>Magnoliopsida</taxon>
        <taxon>Amborellales</taxon>
        <taxon>Amborellaceae</taxon>
        <taxon>Amborella</taxon>
    </lineage>
</organism>
<dbReference type="HOGENOM" id="CLU_094776_2_0_1"/>
<keyword evidence="2" id="KW-1185">Reference proteome</keyword>
<protein>
    <submittedName>
        <fullName evidence="1">Uncharacterized protein</fullName>
    </submittedName>
</protein>
<dbReference type="PANTHER" id="PTHR33257:SF4">
    <property type="entry name" value="EXPRESSED PROTEIN"/>
    <property type="match status" value="1"/>
</dbReference>
<dbReference type="EMBL" id="KI394011">
    <property type="protein sequence ID" value="ERN05413.1"/>
    <property type="molecule type" value="Genomic_DNA"/>
</dbReference>
<dbReference type="OrthoDB" id="691043at2759"/>